<accession>A0A9W8A5E4</accession>
<gene>
    <name evidence="2" type="ORF">H4219_002493</name>
</gene>
<sequence>MERRRRRRRRGEEYKGDLSLNLQIFICQYIKDQEDWPTLCALKAVTPNWDACVNSVVWQNYTPPPQGIWCKENDPIYYTLRQQHSLLLSGGTATSATATADTAITNEQEPDLNYHFVHEGYKYMRTLTINSDCVAYPWLFNTHFGQLYHLQIYPDDHLLEKVESLINYNNSSIGKLSILSTAEFNDPSDEYYYEEEGLENIEGDVGDDEEEDNTGSGRSGPLGLVDIWDEHIPLCRIFKQLSSNLVHLALKTIVRVPSFYFILTVLPRLEYLEIDHLIIDDFSTIEVAEPTTPSSCLTTFALNFLLISQPNVLIETMPPINTALIPNLTELIHDAPVDESEYKVQGWWCSVLPFISFPFSGQWTKLRKMTQVTLSHQVTKTLCNHCPNLEHLELDLRPTCAQEFHENVAAFHMLLTNQSRLKVLGLGQKYDFDVTLPLDQLFFKSKNDSTAAADSTTADGDVISSPLPTINTTFVNPLYFGPSDAFKFACTNLTHLRISLAKRLTPLVFNSLCQFQQLEVLSIRLTTFDSIETLNHPSLAGGIAVSPPPPTQQQKQQQVQSPMSALQTKFQDINTNDNNSSPYTTIVVVDDDNNNSNNDNNNNNNNSSSGDGDSRNKQRLWFPKLQILKFNLDDDSVECAAEDLRNLIRLFPNLAIFEVLPTKPIFFFELEMQFPHIKFKW</sequence>
<feature type="compositionally biased region" description="Low complexity" evidence="1">
    <location>
        <begin position="552"/>
        <end position="562"/>
    </location>
</feature>
<evidence type="ECO:0000313" key="2">
    <source>
        <dbReference type="EMBL" id="KAJ1918620.1"/>
    </source>
</evidence>
<dbReference type="AlphaFoldDB" id="A0A9W8A5E4"/>
<comment type="caution">
    <text evidence="2">The sequence shown here is derived from an EMBL/GenBank/DDBJ whole genome shotgun (WGS) entry which is preliminary data.</text>
</comment>
<organism evidence="2 3">
    <name type="scientific">Mycoemilia scoparia</name>
    <dbReference type="NCBI Taxonomy" id="417184"/>
    <lineage>
        <taxon>Eukaryota</taxon>
        <taxon>Fungi</taxon>
        <taxon>Fungi incertae sedis</taxon>
        <taxon>Zoopagomycota</taxon>
        <taxon>Kickxellomycotina</taxon>
        <taxon>Kickxellomycetes</taxon>
        <taxon>Kickxellales</taxon>
        <taxon>Kickxellaceae</taxon>
        <taxon>Mycoemilia</taxon>
    </lineage>
</organism>
<feature type="region of interest" description="Disordered" evidence="1">
    <location>
        <begin position="539"/>
        <end position="615"/>
    </location>
</feature>
<dbReference type="Proteomes" id="UP001150538">
    <property type="component" value="Unassembled WGS sequence"/>
</dbReference>
<dbReference type="EMBL" id="JANBPU010000041">
    <property type="protein sequence ID" value="KAJ1918620.1"/>
    <property type="molecule type" value="Genomic_DNA"/>
</dbReference>
<feature type="compositionally biased region" description="Polar residues" evidence="1">
    <location>
        <begin position="563"/>
        <end position="584"/>
    </location>
</feature>
<reference evidence="2" key="1">
    <citation type="submission" date="2022-07" db="EMBL/GenBank/DDBJ databases">
        <title>Phylogenomic reconstructions and comparative analyses of Kickxellomycotina fungi.</title>
        <authorList>
            <person name="Reynolds N.K."/>
            <person name="Stajich J.E."/>
            <person name="Barry K."/>
            <person name="Grigoriev I.V."/>
            <person name="Crous P."/>
            <person name="Smith M.E."/>
        </authorList>
    </citation>
    <scope>NUCLEOTIDE SEQUENCE</scope>
    <source>
        <strain evidence="2">NBRC 100468</strain>
    </source>
</reference>
<feature type="compositionally biased region" description="Low complexity" evidence="1">
    <location>
        <begin position="594"/>
        <end position="611"/>
    </location>
</feature>
<proteinExistence type="predicted"/>
<evidence type="ECO:0000313" key="3">
    <source>
        <dbReference type="Proteomes" id="UP001150538"/>
    </source>
</evidence>
<evidence type="ECO:0000256" key="1">
    <source>
        <dbReference type="SAM" id="MobiDB-lite"/>
    </source>
</evidence>
<protein>
    <submittedName>
        <fullName evidence="2">Uncharacterized protein</fullName>
    </submittedName>
</protein>
<dbReference type="SUPFAM" id="SSF52047">
    <property type="entry name" value="RNI-like"/>
    <property type="match status" value="1"/>
</dbReference>
<name>A0A9W8A5E4_9FUNG</name>
<keyword evidence="3" id="KW-1185">Reference proteome</keyword>